<evidence type="ECO:0008006" key="3">
    <source>
        <dbReference type="Google" id="ProtNLM"/>
    </source>
</evidence>
<dbReference type="AlphaFoldDB" id="A0A8X6SEN6"/>
<protein>
    <recommendedName>
        <fullName evidence="3">Transposase</fullName>
    </recommendedName>
</protein>
<proteinExistence type="predicted"/>
<evidence type="ECO:0000313" key="1">
    <source>
        <dbReference type="EMBL" id="GFY12467.1"/>
    </source>
</evidence>
<dbReference type="Proteomes" id="UP000887159">
    <property type="component" value="Unassembled WGS sequence"/>
</dbReference>
<evidence type="ECO:0000313" key="2">
    <source>
        <dbReference type="Proteomes" id="UP000887159"/>
    </source>
</evidence>
<dbReference type="InterPro" id="IPR001888">
    <property type="entry name" value="Transposase_1"/>
</dbReference>
<comment type="caution">
    <text evidence="1">The sequence shown here is derived from an EMBL/GenBank/DDBJ whole genome shotgun (WGS) entry which is preliminary data.</text>
</comment>
<accession>A0A8X6SEN6</accession>
<dbReference type="PANTHER" id="PTHR46060">
    <property type="entry name" value="MARINER MOS1 TRANSPOSASE-LIKE PROTEIN"/>
    <property type="match status" value="1"/>
</dbReference>
<name>A0A8X6SEN6_TRICX</name>
<dbReference type="EMBL" id="BMAU01021314">
    <property type="protein sequence ID" value="GFY12467.1"/>
    <property type="molecule type" value="Genomic_DNA"/>
</dbReference>
<organism evidence="1 2">
    <name type="scientific">Trichonephila clavipes</name>
    <name type="common">Golden silk orbweaver</name>
    <name type="synonym">Nephila clavipes</name>
    <dbReference type="NCBI Taxonomy" id="2585209"/>
    <lineage>
        <taxon>Eukaryota</taxon>
        <taxon>Metazoa</taxon>
        <taxon>Ecdysozoa</taxon>
        <taxon>Arthropoda</taxon>
        <taxon>Chelicerata</taxon>
        <taxon>Arachnida</taxon>
        <taxon>Araneae</taxon>
        <taxon>Araneomorphae</taxon>
        <taxon>Entelegynae</taxon>
        <taxon>Araneoidea</taxon>
        <taxon>Nephilidae</taxon>
        <taxon>Trichonephila</taxon>
    </lineage>
</organism>
<gene>
    <name evidence="1" type="primary">NCL1_40775</name>
    <name evidence="1" type="ORF">TNCV_1798891</name>
</gene>
<sequence>MKKVVCLWVPHNLTEHKKRNVSESVKKSLKLPNYGGHRVISKIVMDDETYMPFYDIPTRQESKVWVFEDDPMPTMVKSQRAMKKVMYVVISRSAGLIQVIKLEGQKTVTANWYTTKCLPEILQEVKVRVLMLHHDSASSRTAGLTAEFLMQKQIKVTEHPPYSPDLAMCDIWLFINLKRAYVDIFFIQRKTLM</sequence>
<dbReference type="Gene3D" id="3.30.420.10">
    <property type="entry name" value="Ribonuclease H-like superfamily/Ribonuclease H"/>
    <property type="match status" value="1"/>
</dbReference>
<dbReference type="InterPro" id="IPR052709">
    <property type="entry name" value="Transposase-MT_Hybrid"/>
</dbReference>
<reference evidence="1" key="1">
    <citation type="submission" date="2020-08" db="EMBL/GenBank/DDBJ databases">
        <title>Multicomponent nature underlies the extraordinary mechanical properties of spider dragline silk.</title>
        <authorList>
            <person name="Kono N."/>
            <person name="Nakamura H."/>
            <person name="Mori M."/>
            <person name="Yoshida Y."/>
            <person name="Ohtoshi R."/>
            <person name="Malay A.D."/>
            <person name="Moran D.A.P."/>
            <person name="Tomita M."/>
            <person name="Numata K."/>
            <person name="Arakawa K."/>
        </authorList>
    </citation>
    <scope>NUCLEOTIDE SEQUENCE</scope>
</reference>
<keyword evidence="2" id="KW-1185">Reference proteome</keyword>
<dbReference type="Pfam" id="PF01359">
    <property type="entry name" value="Transposase_1"/>
    <property type="match status" value="1"/>
</dbReference>
<dbReference type="InterPro" id="IPR036397">
    <property type="entry name" value="RNaseH_sf"/>
</dbReference>
<dbReference type="GO" id="GO:0003676">
    <property type="term" value="F:nucleic acid binding"/>
    <property type="evidence" value="ECO:0007669"/>
    <property type="project" value="InterPro"/>
</dbReference>
<dbReference type="PANTHER" id="PTHR46060:SF1">
    <property type="entry name" value="MARINER MOS1 TRANSPOSASE-LIKE PROTEIN"/>
    <property type="match status" value="1"/>
</dbReference>